<evidence type="ECO:0000313" key="2">
    <source>
        <dbReference type="Proteomes" id="UP001239111"/>
    </source>
</evidence>
<dbReference type="Proteomes" id="UP001239111">
    <property type="component" value="Chromosome 1"/>
</dbReference>
<gene>
    <name evidence="1" type="ORF">QAD02_021678</name>
</gene>
<proteinExistence type="predicted"/>
<name>A0ACC2PQK2_9HYME</name>
<sequence length="146" mass="15525">MVGDVTAMRALSPIPVLGSTGDGTADKETHMICESSKSDEARIDAFDGDSNSDGNLTNLHNLLPVAENPGTTDPLPGLPLVECGSGNSSPGTVSVEQRTIHPHERAEVQGREEFTSSEVQKVTMHKYTATEKYNIHSTLVSCGNKC</sequence>
<evidence type="ECO:0000313" key="1">
    <source>
        <dbReference type="EMBL" id="KAJ8685885.1"/>
    </source>
</evidence>
<accession>A0ACC2PQK2</accession>
<keyword evidence="2" id="KW-1185">Reference proteome</keyword>
<protein>
    <submittedName>
        <fullName evidence="1">Uncharacterized protein</fullName>
    </submittedName>
</protein>
<reference evidence="1" key="1">
    <citation type="submission" date="2023-04" db="EMBL/GenBank/DDBJ databases">
        <title>A chromosome-level genome assembly of the parasitoid wasp Eretmocerus hayati.</title>
        <authorList>
            <person name="Zhong Y."/>
            <person name="Liu S."/>
            <person name="Liu Y."/>
        </authorList>
    </citation>
    <scope>NUCLEOTIDE SEQUENCE</scope>
    <source>
        <strain evidence="1">ZJU_SS_LIU_2023</strain>
    </source>
</reference>
<organism evidence="1 2">
    <name type="scientific">Eretmocerus hayati</name>
    <dbReference type="NCBI Taxonomy" id="131215"/>
    <lineage>
        <taxon>Eukaryota</taxon>
        <taxon>Metazoa</taxon>
        <taxon>Ecdysozoa</taxon>
        <taxon>Arthropoda</taxon>
        <taxon>Hexapoda</taxon>
        <taxon>Insecta</taxon>
        <taxon>Pterygota</taxon>
        <taxon>Neoptera</taxon>
        <taxon>Endopterygota</taxon>
        <taxon>Hymenoptera</taxon>
        <taxon>Apocrita</taxon>
        <taxon>Proctotrupomorpha</taxon>
        <taxon>Chalcidoidea</taxon>
        <taxon>Aphelinidae</taxon>
        <taxon>Aphelininae</taxon>
        <taxon>Eretmocerus</taxon>
    </lineage>
</organism>
<dbReference type="EMBL" id="CM056741">
    <property type="protein sequence ID" value="KAJ8685885.1"/>
    <property type="molecule type" value="Genomic_DNA"/>
</dbReference>
<comment type="caution">
    <text evidence="1">The sequence shown here is derived from an EMBL/GenBank/DDBJ whole genome shotgun (WGS) entry which is preliminary data.</text>
</comment>